<evidence type="ECO:0000313" key="2">
    <source>
        <dbReference type="EMBL" id="CAB5220687.1"/>
    </source>
</evidence>
<dbReference type="EMBL" id="LR798287">
    <property type="protein sequence ID" value="CAB5220687.1"/>
    <property type="molecule type" value="Genomic_DNA"/>
</dbReference>
<protein>
    <submittedName>
        <fullName evidence="2">Uncharacterized protein</fullName>
    </submittedName>
</protein>
<reference evidence="2" key="1">
    <citation type="submission" date="2020-05" db="EMBL/GenBank/DDBJ databases">
        <authorList>
            <person name="Chiriac C."/>
            <person name="Salcher M."/>
            <person name="Ghai R."/>
            <person name="Kavagutti S V."/>
        </authorList>
    </citation>
    <scope>NUCLEOTIDE SEQUENCE</scope>
</reference>
<keyword evidence="1" id="KW-0812">Transmembrane</keyword>
<feature type="transmembrane region" description="Helical" evidence="1">
    <location>
        <begin position="198"/>
        <end position="217"/>
    </location>
</feature>
<keyword evidence="1" id="KW-0472">Membrane</keyword>
<keyword evidence="1" id="KW-1133">Transmembrane helix</keyword>
<proteinExistence type="predicted"/>
<gene>
    <name evidence="2" type="ORF">UFOVP245_13</name>
</gene>
<sequence length="246" mass="28413">MKFLDKFIEIPKLPFILSGIIFISSLIFLSTNKYTAEQVQVQQRAMAFAFVVGKSSDDLTMYARYHVTTKNPLWREKFEEVLKIRAGEMPDKKGVQKSLVEKAKEIDFTKEEIDIYESAVKQSNILAVRETEAFQLIANIRSAKSYSAEIDEVRAQDLMFGNEYQRHKNEIMLTIAKFHDAVKKRTDEKIALSNTIEWSLVTLINICLLILVMALVHKDEIAKKPVRRVVKKKKPIRRKPKPLPSL</sequence>
<name>A0A6J7WSI7_9CAUD</name>
<accession>A0A6J7WSI7</accession>
<evidence type="ECO:0000256" key="1">
    <source>
        <dbReference type="SAM" id="Phobius"/>
    </source>
</evidence>
<organism evidence="2">
    <name type="scientific">uncultured Caudovirales phage</name>
    <dbReference type="NCBI Taxonomy" id="2100421"/>
    <lineage>
        <taxon>Viruses</taxon>
        <taxon>Duplodnaviria</taxon>
        <taxon>Heunggongvirae</taxon>
        <taxon>Uroviricota</taxon>
        <taxon>Caudoviricetes</taxon>
        <taxon>Peduoviridae</taxon>
        <taxon>Maltschvirus</taxon>
        <taxon>Maltschvirus maltsch</taxon>
    </lineage>
</organism>
<feature type="transmembrane region" description="Helical" evidence="1">
    <location>
        <begin position="12"/>
        <end position="30"/>
    </location>
</feature>